<evidence type="ECO:0000313" key="1">
    <source>
        <dbReference type="EMBL" id="OVA17517.1"/>
    </source>
</evidence>
<comment type="caution">
    <text evidence="1">The sequence shown here is derived from an EMBL/GenBank/DDBJ whole genome shotgun (WGS) entry which is preliminary data.</text>
</comment>
<sequence length="78" mass="9026">MALSGIGEMFGARTNSYNKKFGLAFHRSIGRNYSKSRRSSGMGFELDQTESWKFLESKTAFIHWSRRILLGEGYHEFL</sequence>
<protein>
    <submittedName>
        <fullName evidence="1">Uncharacterized protein</fullName>
    </submittedName>
</protein>
<organism evidence="1 2">
    <name type="scientific">Macleaya cordata</name>
    <name type="common">Five-seeded plume-poppy</name>
    <name type="synonym">Bocconia cordata</name>
    <dbReference type="NCBI Taxonomy" id="56857"/>
    <lineage>
        <taxon>Eukaryota</taxon>
        <taxon>Viridiplantae</taxon>
        <taxon>Streptophyta</taxon>
        <taxon>Embryophyta</taxon>
        <taxon>Tracheophyta</taxon>
        <taxon>Spermatophyta</taxon>
        <taxon>Magnoliopsida</taxon>
        <taxon>Ranunculales</taxon>
        <taxon>Papaveraceae</taxon>
        <taxon>Papaveroideae</taxon>
        <taxon>Macleaya</taxon>
    </lineage>
</organism>
<reference evidence="1 2" key="1">
    <citation type="journal article" date="2017" name="Mol. Plant">
        <title>The Genome of Medicinal Plant Macleaya cordata Provides New Insights into Benzylisoquinoline Alkaloids Metabolism.</title>
        <authorList>
            <person name="Liu X."/>
            <person name="Liu Y."/>
            <person name="Huang P."/>
            <person name="Ma Y."/>
            <person name="Qing Z."/>
            <person name="Tang Q."/>
            <person name="Cao H."/>
            <person name="Cheng P."/>
            <person name="Zheng Y."/>
            <person name="Yuan Z."/>
            <person name="Zhou Y."/>
            <person name="Liu J."/>
            <person name="Tang Z."/>
            <person name="Zhuo Y."/>
            <person name="Zhang Y."/>
            <person name="Yu L."/>
            <person name="Huang J."/>
            <person name="Yang P."/>
            <person name="Peng Q."/>
            <person name="Zhang J."/>
            <person name="Jiang W."/>
            <person name="Zhang Z."/>
            <person name="Lin K."/>
            <person name="Ro D.K."/>
            <person name="Chen X."/>
            <person name="Xiong X."/>
            <person name="Shang Y."/>
            <person name="Huang S."/>
            <person name="Zeng J."/>
        </authorList>
    </citation>
    <scope>NUCLEOTIDE SEQUENCE [LARGE SCALE GENOMIC DNA]</scope>
    <source>
        <strain evidence="2">cv. BLH2017</strain>
        <tissue evidence="1">Root</tissue>
    </source>
</reference>
<dbReference type="InParanoid" id="A0A200R467"/>
<evidence type="ECO:0000313" key="2">
    <source>
        <dbReference type="Proteomes" id="UP000195402"/>
    </source>
</evidence>
<gene>
    <name evidence="1" type="ORF">BVC80_1837g343</name>
</gene>
<dbReference type="OrthoDB" id="1673075at2759"/>
<dbReference type="Proteomes" id="UP000195402">
    <property type="component" value="Unassembled WGS sequence"/>
</dbReference>
<dbReference type="AlphaFoldDB" id="A0A200R467"/>
<name>A0A200R467_MACCD</name>
<dbReference type="EMBL" id="MVGT01000438">
    <property type="protein sequence ID" value="OVA17517.1"/>
    <property type="molecule type" value="Genomic_DNA"/>
</dbReference>
<proteinExistence type="predicted"/>
<accession>A0A200R467</accession>
<keyword evidence="2" id="KW-1185">Reference proteome</keyword>